<evidence type="ECO:0000256" key="11">
    <source>
        <dbReference type="RuleBase" id="RU369051"/>
    </source>
</evidence>
<sequence>MSKQAVKGTADWFGVSKDTDTTQKWQRKSLHHCNQRYGKLKPQVIREMDLPSQDNISVTSTETPPPLYIVDPLARGRAFRNMEEVDTFNGLQTPITPGAISLCSFTSSRSGFNRHPRRRKRESVAKMSFRAAAALVKGRPLKEGTMRQAHRRSFAAASFIEEDTGDFLDELDTSFFTRVRPPVVINLLGYCESALKTRDDALIQPKVRLRQEVVSVSGQRRGQRIAVPVKKLFTREKRPYGLGMVGRLTNRTYRKRIDSYVKRQIEDMNDHRPFFTYWITFVHLLITILSVSIYGIAPVGFSQHETVLRNKGVYENVKFVQQENFWVGPNSEALIHLGAKFSPCMRQDQQVHDLIQEKKEKERNSACCVRNDKSGCVQTSQEECSSTLALWVKWLQHPSVPYLDGKLRTYGSVCHQDPRTCLEPASVSPHEWPDDITKWPICTRYSTGNHTNLPHIDCVITGRPCCIGTKGRCEITSREYCDFMKGYFHEEATLCSQVHCMDDVCGLLPFLNPEVPDQFYRLWLSLFLHAGILHCLVSVSFQMTILRDLEKLAGWLRISIIYILSGITGNLASAIFLPYRAEVGPAGSQFGILACLFVELFQSWQILARPWRAFLKLLCVVLFLFAFGLLPWIDNFAHICGFVSGFFLSFAFLPYISFGRMDMYRKRCQILLSLTLFLGIFSGFVVLFYVYPLKCEWCELLTCIPLTDKFCGKYDLNAHLY</sequence>
<dbReference type="GO" id="GO:0005789">
    <property type="term" value="C:endoplasmic reticulum membrane"/>
    <property type="evidence" value="ECO:0007669"/>
    <property type="project" value="UniProtKB-SubCell"/>
</dbReference>
<feature type="transmembrane region" description="Helical" evidence="11">
    <location>
        <begin position="555"/>
        <end position="577"/>
    </location>
</feature>
<dbReference type="Pfam" id="PF01694">
    <property type="entry name" value="Rhomboid"/>
    <property type="match status" value="1"/>
</dbReference>
<evidence type="ECO:0000256" key="9">
    <source>
        <dbReference type="ARBA" id="ARBA00023136"/>
    </source>
</evidence>
<reference evidence="14" key="2">
    <citation type="submission" date="2025-08" db="UniProtKB">
        <authorList>
            <consortium name="Ensembl"/>
        </authorList>
    </citation>
    <scope>IDENTIFICATION</scope>
</reference>
<dbReference type="GO" id="GO:0042058">
    <property type="term" value="P:regulation of epidermal growth factor receptor signaling pathway"/>
    <property type="evidence" value="ECO:0007669"/>
    <property type="project" value="UniProtKB-UniRule"/>
</dbReference>
<feature type="transmembrane region" description="Helical" evidence="11">
    <location>
        <begin position="613"/>
        <end position="630"/>
    </location>
</feature>
<evidence type="ECO:0000259" key="13">
    <source>
        <dbReference type="Pfam" id="PF12595"/>
    </source>
</evidence>
<comment type="function">
    <text evidence="1 11">Regulates ADAM17 protease, a sheddase of the epidermal growth factor (EGF) receptor ligands and TNF, thereby plays a role in sleep, cell survival, proliferation, migration and inflammation. Does not exhibit any protease activity on its own.</text>
</comment>
<feature type="domain" description="Inactive rhomboid protein 1/2 N-terminal" evidence="13">
    <location>
        <begin position="15"/>
        <end position="179"/>
    </location>
</feature>
<reference evidence="14 15" key="1">
    <citation type="submission" date="2020-10" db="EMBL/GenBank/DDBJ databases">
        <title>Pygocentrus nattereri (red-bellied piranha) genome, fPygNat1, primary haplotype.</title>
        <authorList>
            <person name="Myers G."/>
            <person name="Meyer A."/>
            <person name="Karagic N."/>
            <person name="Pippel M."/>
            <person name="Winkler S."/>
            <person name="Tracey A."/>
            <person name="Wood J."/>
            <person name="Formenti G."/>
            <person name="Howe K."/>
            <person name="Fedrigo O."/>
            <person name="Jarvis E.D."/>
        </authorList>
    </citation>
    <scope>NUCLEOTIDE SEQUENCE [LARGE SCALE GENOMIC DNA]</scope>
</reference>
<proteinExistence type="inferred from homology"/>
<dbReference type="GO" id="GO:0004252">
    <property type="term" value="F:serine-type endopeptidase activity"/>
    <property type="evidence" value="ECO:0007669"/>
    <property type="project" value="InterPro"/>
</dbReference>
<dbReference type="FunFam" id="1.20.1540.10:FF:000001">
    <property type="entry name" value="Putative inactive rhomboid protein 1"/>
    <property type="match status" value="1"/>
</dbReference>
<comment type="similarity">
    <text evidence="4 11">Belongs to the peptidase S54 family.</text>
</comment>
<keyword evidence="6 11" id="KW-0256">Endoplasmic reticulum</keyword>
<keyword evidence="10" id="KW-0325">Glycoprotein</keyword>
<dbReference type="PANTHER" id="PTHR45965">
    <property type="entry name" value="INACTIVE RHOMBOID PROTEIN"/>
    <property type="match status" value="1"/>
</dbReference>
<comment type="subcellular location">
    <subcellularLocation>
        <location evidence="2 11">Endoplasmic reticulum membrane</location>
        <topology evidence="2 11">Multi-pass membrane protein</topology>
    </subcellularLocation>
    <subcellularLocation>
        <location evidence="3">Golgi apparatus membrane</location>
        <topology evidence="3">Multi-pass membrane protein</topology>
    </subcellularLocation>
</comment>
<dbReference type="SUPFAM" id="SSF144091">
    <property type="entry name" value="Rhomboid-like"/>
    <property type="match status" value="1"/>
</dbReference>
<organism evidence="14 15">
    <name type="scientific">Pygocentrus nattereri</name>
    <name type="common">Red-bellied piranha</name>
    <dbReference type="NCBI Taxonomy" id="42514"/>
    <lineage>
        <taxon>Eukaryota</taxon>
        <taxon>Metazoa</taxon>
        <taxon>Chordata</taxon>
        <taxon>Craniata</taxon>
        <taxon>Vertebrata</taxon>
        <taxon>Euteleostomi</taxon>
        <taxon>Actinopterygii</taxon>
        <taxon>Neopterygii</taxon>
        <taxon>Teleostei</taxon>
        <taxon>Ostariophysi</taxon>
        <taxon>Characiformes</taxon>
        <taxon>Characoidei</taxon>
        <taxon>Pygocentrus</taxon>
    </lineage>
</organism>
<evidence type="ECO:0000313" key="15">
    <source>
        <dbReference type="Proteomes" id="UP001501920"/>
    </source>
</evidence>
<feature type="transmembrane region" description="Helical" evidence="11">
    <location>
        <begin position="522"/>
        <end position="543"/>
    </location>
</feature>
<feature type="transmembrane region" description="Helical" evidence="11">
    <location>
        <begin position="670"/>
        <end position="691"/>
    </location>
</feature>
<keyword evidence="9 11" id="KW-0472">Membrane</keyword>
<feature type="transmembrane region" description="Helical" evidence="11">
    <location>
        <begin position="274"/>
        <end position="297"/>
    </location>
</feature>
<evidence type="ECO:0000256" key="3">
    <source>
        <dbReference type="ARBA" id="ARBA00004653"/>
    </source>
</evidence>
<dbReference type="GeneTree" id="ENSGT00940000156278"/>
<evidence type="ECO:0000259" key="12">
    <source>
        <dbReference type="Pfam" id="PF01694"/>
    </source>
</evidence>
<keyword evidence="7 11" id="KW-1133">Transmembrane helix</keyword>
<evidence type="ECO:0000256" key="1">
    <source>
        <dbReference type="ARBA" id="ARBA00002661"/>
    </source>
</evidence>
<evidence type="ECO:0000256" key="7">
    <source>
        <dbReference type="ARBA" id="ARBA00022989"/>
    </source>
</evidence>
<evidence type="ECO:0000256" key="4">
    <source>
        <dbReference type="ARBA" id="ARBA00009045"/>
    </source>
</evidence>
<protein>
    <recommendedName>
        <fullName evidence="11">Inactive rhomboid protein</fullName>
        <shortName evidence="11">iRhom</shortName>
    </recommendedName>
    <alternativeName>
        <fullName evidence="11">Rhomboid family member</fullName>
    </alternativeName>
    <alternativeName>
        <fullName evidence="11">Rhomboid veinlet-like protein</fullName>
    </alternativeName>
</protein>
<dbReference type="InterPro" id="IPR022764">
    <property type="entry name" value="Peptidase_S54_rhomboid_dom"/>
</dbReference>
<dbReference type="Gene3D" id="1.20.1540.10">
    <property type="entry name" value="Rhomboid-like"/>
    <property type="match status" value="1"/>
</dbReference>
<dbReference type="GO" id="GO:0000139">
    <property type="term" value="C:Golgi membrane"/>
    <property type="evidence" value="ECO:0007669"/>
    <property type="project" value="UniProtKB-SubCell"/>
</dbReference>
<feature type="domain" description="Peptidase S54 rhomboid" evidence="12">
    <location>
        <begin position="517"/>
        <end position="653"/>
    </location>
</feature>
<feature type="transmembrane region" description="Helical" evidence="11">
    <location>
        <begin position="636"/>
        <end position="658"/>
    </location>
</feature>
<dbReference type="AlphaFoldDB" id="A0AAR2JZ47"/>
<dbReference type="PANTHER" id="PTHR45965:SF4">
    <property type="entry name" value="INACTIVE RHOMBOID PROTEIN 1"/>
    <property type="match status" value="1"/>
</dbReference>
<accession>A0AAR2JZ47</accession>
<evidence type="ECO:0000256" key="6">
    <source>
        <dbReference type="ARBA" id="ARBA00022824"/>
    </source>
</evidence>
<evidence type="ECO:0000256" key="10">
    <source>
        <dbReference type="ARBA" id="ARBA00023180"/>
    </source>
</evidence>
<name>A0AAR2JZ47_PYGNA</name>
<feature type="transmembrane region" description="Helical" evidence="11">
    <location>
        <begin position="583"/>
        <end position="601"/>
    </location>
</feature>
<keyword evidence="8" id="KW-0333">Golgi apparatus</keyword>
<dbReference type="Proteomes" id="UP001501920">
    <property type="component" value="Chromosome 13"/>
</dbReference>
<evidence type="ECO:0000256" key="5">
    <source>
        <dbReference type="ARBA" id="ARBA00022692"/>
    </source>
</evidence>
<dbReference type="InterPro" id="IPR051512">
    <property type="entry name" value="Inactive_Rhomboid"/>
</dbReference>
<evidence type="ECO:0000256" key="8">
    <source>
        <dbReference type="ARBA" id="ARBA00023034"/>
    </source>
</evidence>
<keyword evidence="5 11" id="KW-0812">Transmembrane</keyword>
<reference evidence="14" key="3">
    <citation type="submission" date="2025-09" db="UniProtKB">
        <authorList>
            <consortium name="Ensembl"/>
        </authorList>
    </citation>
    <scope>IDENTIFICATION</scope>
</reference>
<dbReference type="InterPro" id="IPR022241">
    <property type="entry name" value="iRhom1_2_N"/>
</dbReference>
<evidence type="ECO:0000313" key="14">
    <source>
        <dbReference type="Ensembl" id="ENSPNAP00000057265.1"/>
    </source>
</evidence>
<dbReference type="Pfam" id="PF12595">
    <property type="entry name" value="iRhom1-2_N"/>
    <property type="match status" value="1"/>
</dbReference>
<dbReference type="InterPro" id="IPR035952">
    <property type="entry name" value="Rhomboid-like_sf"/>
</dbReference>
<dbReference type="GO" id="GO:0050709">
    <property type="term" value="P:negative regulation of protein secretion"/>
    <property type="evidence" value="ECO:0007669"/>
    <property type="project" value="UniProtKB-UniRule"/>
</dbReference>
<evidence type="ECO:0000256" key="2">
    <source>
        <dbReference type="ARBA" id="ARBA00004477"/>
    </source>
</evidence>
<keyword evidence="15" id="KW-1185">Reference proteome</keyword>
<dbReference type="Ensembl" id="ENSPNAT00000084845.1">
    <property type="protein sequence ID" value="ENSPNAP00000057265.1"/>
    <property type="gene ID" value="ENSPNAG00000011365.2"/>
</dbReference>